<evidence type="ECO:0000313" key="2">
    <source>
        <dbReference type="EMBL" id="MEP0819514.1"/>
    </source>
</evidence>
<name>A0ABV0JCY5_9CYAN</name>
<dbReference type="RefSeq" id="WP_190440401.1">
    <property type="nucleotide sequence ID" value="NZ_JAMPKM010000015.1"/>
</dbReference>
<sequence>MDLLLIGLGLGFVFGLIIADIIRLIVSTTLHVLLSPFRWVIEAVFAIVWLVLQGLALVGLITLLLLVLG</sequence>
<comment type="caution">
    <text evidence="2">The sequence shown here is derived from an EMBL/GenBank/DDBJ whole genome shotgun (WGS) entry which is preliminary data.</text>
</comment>
<organism evidence="2 3">
    <name type="scientific">Trichocoleus desertorum GB2-A4</name>
    <dbReference type="NCBI Taxonomy" id="2933944"/>
    <lineage>
        <taxon>Bacteria</taxon>
        <taxon>Bacillati</taxon>
        <taxon>Cyanobacteriota</taxon>
        <taxon>Cyanophyceae</taxon>
        <taxon>Leptolyngbyales</taxon>
        <taxon>Trichocoleusaceae</taxon>
        <taxon>Trichocoleus</taxon>
    </lineage>
</organism>
<gene>
    <name evidence="2" type="ORF">NC998_20665</name>
</gene>
<protein>
    <submittedName>
        <fullName evidence="2">Uncharacterized protein</fullName>
    </submittedName>
</protein>
<proteinExistence type="predicted"/>
<keyword evidence="1" id="KW-1133">Transmembrane helix</keyword>
<feature type="transmembrane region" description="Helical" evidence="1">
    <location>
        <begin position="43"/>
        <end position="68"/>
    </location>
</feature>
<keyword evidence="1" id="KW-0472">Membrane</keyword>
<reference evidence="2 3" key="1">
    <citation type="submission" date="2022-04" db="EMBL/GenBank/DDBJ databases">
        <title>Positive selection, recombination, and allopatry shape intraspecific diversity of widespread and dominant cyanobacteria.</title>
        <authorList>
            <person name="Wei J."/>
            <person name="Shu W."/>
            <person name="Hu C."/>
        </authorList>
    </citation>
    <scope>NUCLEOTIDE SEQUENCE [LARGE SCALE GENOMIC DNA]</scope>
    <source>
        <strain evidence="2 3">GB2-A4</strain>
    </source>
</reference>
<accession>A0ABV0JCY5</accession>
<keyword evidence="1" id="KW-0812">Transmembrane</keyword>
<keyword evidence="3" id="KW-1185">Reference proteome</keyword>
<evidence type="ECO:0000313" key="3">
    <source>
        <dbReference type="Proteomes" id="UP001464891"/>
    </source>
</evidence>
<dbReference type="EMBL" id="JAMPKM010000015">
    <property type="protein sequence ID" value="MEP0819514.1"/>
    <property type="molecule type" value="Genomic_DNA"/>
</dbReference>
<dbReference type="Proteomes" id="UP001464891">
    <property type="component" value="Unassembled WGS sequence"/>
</dbReference>
<evidence type="ECO:0000256" key="1">
    <source>
        <dbReference type="SAM" id="Phobius"/>
    </source>
</evidence>